<keyword evidence="1" id="KW-0812">Transmembrane</keyword>
<protein>
    <submittedName>
        <fullName evidence="2">Uncharacterized protein</fullName>
    </submittedName>
</protein>
<evidence type="ECO:0000313" key="2">
    <source>
        <dbReference type="EMBL" id="ATN93688.1"/>
    </source>
</evidence>
<feature type="transmembrane region" description="Helical" evidence="1">
    <location>
        <begin position="100"/>
        <end position="122"/>
    </location>
</feature>
<name>A0A2D1GP00_9CAUD</name>
<organism evidence="2 3">
    <name type="scientific">Streptomyces phage Scap1</name>
    <dbReference type="NCBI Taxonomy" id="2041354"/>
    <lineage>
        <taxon>Viruses</taxon>
        <taxon>Duplodnaviria</taxon>
        <taxon>Heunggongvirae</taxon>
        <taxon>Uroviricota</taxon>
        <taxon>Caudoviricetes</taxon>
        <taxon>Scapunavirus</taxon>
        <taxon>Scapunavirus scap1</taxon>
    </lineage>
</organism>
<dbReference type="Proteomes" id="UP000228985">
    <property type="component" value="Segment"/>
</dbReference>
<reference evidence="2 3" key="1">
    <citation type="submission" date="2017-09" db="EMBL/GenBank/DDBJ databases">
        <authorList>
            <person name="Ehlers B."/>
            <person name="Leendertz F.H."/>
        </authorList>
    </citation>
    <scope>NUCLEOTIDE SEQUENCE [LARGE SCALE GENOMIC DNA]</scope>
</reference>
<accession>A0A2D1GP00</accession>
<evidence type="ECO:0000313" key="3">
    <source>
        <dbReference type="Proteomes" id="UP000228985"/>
    </source>
</evidence>
<proteinExistence type="predicted"/>
<keyword evidence="3" id="KW-1185">Reference proteome</keyword>
<dbReference type="InterPro" id="IPR045933">
    <property type="entry name" value="DUF6353"/>
</dbReference>
<keyword evidence="1" id="KW-0472">Membrane</keyword>
<sequence>MNALRAAANVVTSKVGRQILLTQKHSPTIMFAAGAVGFVTTAVLASKATLKMDGILREAEEDRAKIEKAETEHSDKYSAEDADKDRKLSRVKLAIEVAKAYAPAIVVGAGTLALFTGAHVILQRRVVGLTAAYAAVDKAFKEYRARVVADLGADKDAEYRYDLVDKEIYHEDENGPTTKVVKAPSGGCDAGTGSMYAVLFDESNRNFKKDWGYNQTFLAAQQTWANNKLRADGHIFLNDVYRMLGLPDTKAGAVTGWIDGGDGDDTVIFNIFGPNGYEGDRFAEVNERAVWIDFNVDGVIYDKI</sequence>
<gene>
    <name evidence="2" type="ORF">SEA_SCAP1_39</name>
</gene>
<evidence type="ECO:0000256" key="1">
    <source>
        <dbReference type="SAM" id="Phobius"/>
    </source>
</evidence>
<dbReference type="Pfam" id="PF19880">
    <property type="entry name" value="DUF6353"/>
    <property type="match status" value="1"/>
</dbReference>
<keyword evidence="1" id="KW-1133">Transmembrane helix</keyword>
<feature type="transmembrane region" description="Helical" evidence="1">
    <location>
        <begin position="29"/>
        <end position="50"/>
    </location>
</feature>
<dbReference type="OrthoDB" id="14123at10239"/>
<dbReference type="EMBL" id="MF975637">
    <property type="protein sequence ID" value="ATN93688.1"/>
    <property type="molecule type" value="Genomic_DNA"/>
</dbReference>